<dbReference type="WBParaSite" id="GPUH_0002556701-mRNA-1">
    <property type="protein sequence ID" value="GPUH_0002556701-mRNA-1"/>
    <property type="gene ID" value="GPUH_0002556701"/>
</dbReference>
<accession>A0A183EX46</accession>
<reference evidence="1" key="1">
    <citation type="submission" date="2016-06" db="UniProtKB">
        <authorList>
            <consortium name="WormBaseParasite"/>
        </authorList>
    </citation>
    <scope>IDENTIFICATION</scope>
</reference>
<sequence length="78" mass="8576">LTRAPEVSVKCELSHADSYGVPILYLIASIYKVDACSLVVESIVFFSDGNYSATFLKGILVKGSTFRCCTWYACRQLG</sequence>
<protein>
    <submittedName>
        <fullName evidence="1">ZP domain-containing protein</fullName>
    </submittedName>
</protein>
<dbReference type="AlphaFoldDB" id="A0A183EX46"/>
<evidence type="ECO:0000313" key="1">
    <source>
        <dbReference type="WBParaSite" id="GPUH_0002556701-mRNA-1"/>
    </source>
</evidence>
<name>A0A183EX46_9BILA</name>
<organism evidence="1">
    <name type="scientific">Gongylonema pulchrum</name>
    <dbReference type="NCBI Taxonomy" id="637853"/>
    <lineage>
        <taxon>Eukaryota</taxon>
        <taxon>Metazoa</taxon>
        <taxon>Ecdysozoa</taxon>
        <taxon>Nematoda</taxon>
        <taxon>Chromadorea</taxon>
        <taxon>Rhabditida</taxon>
        <taxon>Spirurina</taxon>
        <taxon>Spiruromorpha</taxon>
        <taxon>Spiruroidea</taxon>
        <taxon>Gongylonematidae</taxon>
        <taxon>Gongylonema</taxon>
    </lineage>
</organism>
<proteinExistence type="predicted"/>